<protein>
    <submittedName>
        <fullName evidence="6">ATP-binding cassette domain-containing protein</fullName>
    </submittedName>
</protein>
<gene>
    <name evidence="6" type="ORF">G4V39_02215</name>
</gene>
<evidence type="ECO:0000256" key="4">
    <source>
        <dbReference type="ARBA" id="ARBA00022741"/>
    </source>
</evidence>
<dbReference type="GO" id="GO:0016887">
    <property type="term" value="F:ATP hydrolysis activity"/>
    <property type="evidence" value="ECO:0007669"/>
    <property type="project" value="InterPro"/>
</dbReference>
<dbReference type="EMBL" id="CP048877">
    <property type="protein sequence ID" value="QIJ71160.1"/>
    <property type="molecule type" value="Genomic_DNA"/>
</dbReference>
<dbReference type="CDD" id="cd03230">
    <property type="entry name" value="ABC_DR_subfamily_A"/>
    <property type="match status" value="1"/>
</dbReference>
<keyword evidence="5 6" id="KW-0067">ATP-binding</keyword>
<evidence type="ECO:0000313" key="6">
    <source>
        <dbReference type="EMBL" id="QIJ71160.1"/>
    </source>
</evidence>
<evidence type="ECO:0000256" key="5">
    <source>
        <dbReference type="ARBA" id="ARBA00022840"/>
    </source>
</evidence>
<dbReference type="InterPro" id="IPR003439">
    <property type="entry name" value="ABC_transporter-like_ATP-bd"/>
</dbReference>
<dbReference type="PANTHER" id="PTHR42711">
    <property type="entry name" value="ABC TRANSPORTER ATP-BINDING PROTEIN"/>
    <property type="match status" value="1"/>
</dbReference>
<keyword evidence="4" id="KW-0547">Nucleotide-binding</keyword>
<dbReference type="AlphaFoldDB" id="A0A6G7PU65"/>
<dbReference type="InterPro" id="IPR050763">
    <property type="entry name" value="ABC_transporter_ATP-binding"/>
</dbReference>
<dbReference type="PANTHER" id="PTHR42711:SF5">
    <property type="entry name" value="ABC TRANSPORTER ATP-BINDING PROTEIN NATA"/>
    <property type="match status" value="1"/>
</dbReference>
<proteinExistence type="inferred from homology"/>
<evidence type="ECO:0000256" key="3">
    <source>
        <dbReference type="ARBA" id="ARBA00022458"/>
    </source>
</evidence>
<dbReference type="SUPFAM" id="SSF52540">
    <property type="entry name" value="P-loop containing nucleoside triphosphate hydrolases"/>
    <property type="match status" value="1"/>
</dbReference>
<comment type="similarity">
    <text evidence="1">Belongs to the ABC transporter superfamily.</text>
</comment>
<reference evidence="6 7" key="1">
    <citation type="submission" date="2020-02" db="EMBL/GenBank/DDBJ databases">
        <title>Genome analysis of Thermosulfuriphilus ammonigenes ST65T, an anaerobic thermophilic chemolithoautotrophic bacterium isolated from a deep-sea hydrothermal vent.</title>
        <authorList>
            <person name="Slobodkina G."/>
            <person name="Allioux M."/>
            <person name="Merkel A."/>
            <person name="Alain K."/>
            <person name="Jebbar M."/>
            <person name="Slobodkin A."/>
        </authorList>
    </citation>
    <scope>NUCLEOTIDE SEQUENCE [LARGE SCALE GENOMIC DNA]</scope>
    <source>
        <strain evidence="6 7">ST65</strain>
    </source>
</reference>
<dbReference type="InterPro" id="IPR003593">
    <property type="entry name" value="AAA+_ATPase"/>
</dbReference>
<dbReference type="RefSeq" id="WP_166031382.1">
    <property type="nucleotide sequence ID" value="NZ_CP048877.1"/>
</dbReference>
<keyword evidence="3" id="KW-0536">Nodulation</keyword>
<dbReference type="SMART" id="SM00382">
    <property type="entry name" value="AAA"/>
    <property type="match status" value="1"/>
</dbReference>
<dbReference type="PROSITE" id="PS50893">
    <property type="entry name" value="ABC_TRANSPORTER_2"/>
    <property type="match status" value="1"/>
</dbReference>
<dbReference type="KEGG" id="tav:G4V39_02215"/>
<dbReference type="Proteomes" id="UP000502179">
    <property type="component" value="Chromosome"/>
</dbReference>
<name>A0A6G7PU65_9BACT</name>
<dbReference type="InterPro" id="IPR027417">
    <property type="entry name" value="P-loop_NTPase"/>
</dbReference>
<dbReference type="Pfam" id="PF00005">
    <property type="entry name" value="ABC_tran"/>
    <property type="match status" value="1"/>
</dbReference>
<sequence length="310" mass="34463">MIEAVSLTRLYGAHAAVEGVTFSVGQGEVLGLLGPNGAGKTTILKILSTQIVPTSGQARVMGADVLKEPDRVRALIGYLPEVLPLYDQMEVEEYLSFVAEARGLRGAQAKKRMDFVREALSLEYVWHHPIAYLSKGYRQRVGLAQAIVHDPPVLILDEPTTGLDPLQVLEIRDLIRQMAREKAVIFSSHILSEVEAVSDRIAILNQGHLVAQGSLRQLARAAGWRRIFRLRAKERLREALEALPGLEPVSETQDQKGLWTYRALADDKIRIEEVLETLKDRGLNLLEFCEEHPGLEEIFIALVRESHGAG</sequence>
<evidence type="ECO:0000256" key="1">
    <source>
        <dbReference type="ARBA" id="ARBA00005417"/>
    </source>
</evidence>
<keyword evidence="7" id="KW-1185">Reference proteome</keyword>
<organism evidence="6 7">
    <name type="scientific">Thermosulfuriphilus ammonigenes</name>
    <dbReference type="NCBI Taxonomy" id="1936021"/>
    <lineage>
        <taxon>Bacteria</taxon>
        <taxon>Pseudomonadati</taxon>
        <taxon>Thermodesulfobacteriota</taxon>
        <taxon>Thermodesulfobacteria</taxon>
        <taxon>Thermodesulfobacteriales</taxon>
        <taxon>Thermodesulfobacteriaceae</taxon>
        <taxon>Thermosulfuriphilus</taxon>
    </lineage>
</organism>
<evidence type="ECO:0000313" key="7">
    <source>
        <dbReference type="Proteomes" id="UP000502179"/>
    </source>
</evidence>
<evidence type="ECO:0000256" key="2">
    <source>
        <dbReference type="ARBA" id="ARBA00022448"/>
    </source>
</evidence>
<keyword evidence="2" id="KW-0813">Transport</keyword>
<dbReference type="GO" id="GO:0005524">
    <property type="term" value="F:ATP binding"/>
    <property type="evidence" value="ECO:0007669"/>
    <property type="project" value="UniProtKB-KW"/>
</dbReference>
<dbReference type="Gene3D" id="3.40.50.300">
    <property type="entry name" value="P-loop containing nucleotide triphosphate hydrolases"/>
    <property type="match status" value="1"/>
</dbReference>
<accession>A0A6G7PU65</accession>